<reference evidence="3" key="1">
    <citation type="journal article" date="2019" name="Int. J. Syst. Evol. Microbiol.">
        <title>The Global Catalogue of Microorganisms (GCM) 10K type strain sequencing project: providing services to taxonomists for standard genome sequencing and annotation.</title>
        <authorList>
            <consortium name="The Broad Institute Genomics Platform"/>
            <consortium name="The Broad Institute Genome Sequencing Center for Infectious Disease"/>
            <person name="Wu L."/>
            <person name="Ma J."/>
        </authorList>
    </citation>
    <scope>NUCLEOTIDE SEQUENCE [LARGE SCALE GENOMIC DNA]</scope>
    <source>
        <strain evidence="3">JCM 17759</strain>
    </source>
</reference>
<feature type="region of interest" description="Disordered" evidence="1">
    <location>
        <begin position="44"/>
        <end position="63"/>
    </location>
</feature>
<comment type="caution">
    <text evidence="2">The sequence shown here is derived from an EMBL/GenBank/DDBJ whole genome shotgun (WGS) entry which is preliminary data.</text>
</comment>
<proteinExistence type="predicted"/>
<sequence>MVADRPPAEDVDVDMMRKEVITTGGDAHPLLGKTCYGAKIIPEMATEREESSGKGEQTTRESD</sequence>
<evidence type="ECO:0000313" key="2">
    <source>
        <dbReference type="EMBL" id="GAA4454656.1"/>
    </source>
</evidence>
<evidence type="ECO:0000256" key="1">
    <source>
        <dbReference type="SAM" id="MobiDB-lite"/>
    </source>
</evidence>
<feature type="compositionally biased region" description="Basic and acidic residues" evidence="1">
    <location>
        <begin position="45"/>
        <end position="63"/>
    </location>
</feature>
<dbReference type="EMBL" id="BAABGA010000035">
    <property type="protein sequence ID" value="GAA4454656.1"/>
    <property type="molecule type" value="Genomic_DNA"/>
</dbReference>
<protein>
    <submittedName>
        <fullName evidence="2">Uncharacterized protein</fullName>
    </submittedName>
</protein>
<evidence type="ECO:0000313" key="3">
    <source>
        <dbReference type="Proteomes" id="UP001500840"/>
    </source>
</evidence>
<gene>
    <name evidence="2" type="ORF">GCM10023156_27440</name>
</gene>
<name>A0ABP8MTM0_9BACT</name>
<dbReference type="Proteomes" id="UP001500840">
    <property type="component" value="Unassembled WGS sequence"/>
</dbReference>
<keyword evidence="3" id="KW-1185">Reference proteome</keyword>
<organism evidence="2 3">
    <name type="scientific">Novipirellula rosea</name>
    <dbReference type="NCBI Taxonomy" id="1031540"/>
    <lineage>
        <taxon>Bacteria</taxon>
        <taxon>Pseudomonadati</taxon>
        <taxon>Planctomycetota</taxon>
        <taxon>Planctomycetia</taxon>
        <taxon>Pirellulales</taxon>
        <taxon>Pirellulaceae</taxon>
        <taxon>Novipirellula</taxon>
    </lineage>
</organism>
<accession>A0ABP8MTM0</accession>